<evidence type="ECO:0000259" key="3">
    <source>
        <dbReference type="Pfam" id="PF18449"/>
    </source>
</evidence>
<feature type="coiled-coil region" evidence="1">
    <location>
        <begin position="571"/>
        <end position="604"/>
    </location>
</feature>
<dbReference type="InterPro" id="IPR054544">
    <property type="entry name" value="Pest_crys_Cry1Aa_dom-IV"/>
</dbReference>
<feature type="domain" description="Bacterial Ig" evidence="4">
    <location>
        <begin position="1004"/>
        <end position="1084"/>
    </location>
</feature>
<evidence type="ECO:0008006" key="7">
    <source>
        <dbReference type="Google" id="ProtNLM"/>
    </source>
</evidence>
<evidence type="ECO:0000313" key="5">
    <source>
        <dbReference type="EMBL" id="EUJ32657.1"/>
    </source>
</evidence>
<dbReference type="PATRIC" id="fig|1265820.5.peg.339"/>
<feature type="domain" description="Pesticidal crystal protein Cry1Aa" evidence="3">
    <location>
        <begin position="247"/>
        <end position="307"/>
    </location>
</feature>
<dbReference type="OrthoDB" id="2366313at2"/>
<accession>W7C6G1</accession>
<feature type="domain" description="Bacterial Ig" evidence="4">
    <location>
        <begin position="741"/>
        <end position="821"/>
    </location>
</feature>
<feature type="compositionally biased region" description="Polar residues" evidence="2">
    <location>
        <begin position="516"/>
        <end position="528"/>
    </location>
</feature>
<feature type="coiled-coil region" evidence="1">
    <location>
        <begin position="349"/>
        <end position="376"/>
    </location>
</feature>
<feature type="domain" description="Pesticidal crystal protein Cry1Aa" evidence="3">
    <location>
        <begin position="525"/>
        <end position="586"/>
    </location>
</feature>
<sequence length="1086" mass="116583">MKIKKIFTTLALTSIVGTSFVTPFQALLVEASEENANTIAMEPTSSYVNKPIGANLISQDFNMVNNKFKDYQISETGVITVPDPEKTPTLTNDSGWLRTSLNPNQAISASNPFSFSTRDFGKSAQNYTYIATTITTEPGKLYQFKYDTKLYNLGGFASSPQNSVIGMSARVATHGSNVTYKSNSYSLAGTSAETVTNKDEIIEFRATSDKTVISAEMSYMNLDAVGGYHFAAMSNYSIKEIDEATNQEARETIASLFVDNDVTGTINSTTDQVAIDTAQNLVTAIISDSVKAELQHQLNEAQNQLDARLAEAAVNALTDDQNIILSTTDQTSIDKAQALIDNMPDSPQKTALQEQLKDVQAQLDSNNATLQAEKDRQDAASDAVKDLFTNNNTSSDTIKDTTDQATIDAAKALVDVVTEPTVKADLEQNIAKAQSALDAKNEATQAETNRQNVATDAVKDLFTNNDTSSDTIKDTTDQAAIDAAQALVDAVTDPMVKADLEQNIAKAQSALEAKNEATQAETDRQNAATDAVKDLFTSNDTSSDTIKDTTNQATIDAAQALVDAVTDPMVKADLEQDIAKAQSALEAKNEATQAETDRQNAATDAVKDLFTNNDISSDTIKGTTDQATIDAAQALVDVVTDPTVKADLEQNIAKAQSALEAKNEATQAETNRQNAATDAVKDLFTNNDTSSDTTKDTTDQVAIEATQKLIDAVTDPVGKSNLQKDLDRAQSLLNERLATIGTITPADFLIGGDKYVTGTFTGSVAKISLSINDKEYTGGTVKADGTFTFYTNDKNIKNTDKVLAIAYDKYGKKLAEQQITFVELTKGKITPATYNLSTDKNITGTYTNDVTKVTVTVGDKEYKGGTVANGAFIFYAFDKIKNVTDVVTVKAYDTTGKLLDTKTLNVITGAAVVTKGSIAVNDMLVPGDKNITGTYTDDVHYVVVTVDGTEYKGGTFTDDAFKFYAFDKISNAESNVTMQAFDKAGKLLDTKTVKLAGPAKVSIGKVQPDIFTLGTDKNITGTYTDDVHYAIVTVDGTEYKGGTFVDGAFKFYAFDKISSVGSNVTMQAFDKAGKLLDTKVIEVVSQ</sequence>
<feature type="domain" description="Pesticidal crystal protein Cry1Aa" evidence="3">
    <location>
        <begin position="673"/>
        <end position="735"/>
    </location>
</feature>
<dbReference type="STRING" id="1265820.PCORN_01750"/>
<feature type="domain" description="Pesticidal crystal protein Cry1Aa" evidence="3">
    <location>
        <begin position="599"/>
        <end position="660"/>
    </location>
</feature>
<feature type="domain" description="Pesticidal crystal protein Cry1Aa" evidence="3">
    <location>
        <begin position="377"/>
        <end position="439"/>
    </location>
</feature>
<name>W7C6G1_9LIST</name>
<protein>
    <recommendedName>
        <fullName evidence="7">Bacterial Ig domain-containing protein</fullName>
    </recommendedName>
</protein>
<dbReference type="RefSeq" id="WP_036076897.1">
    <property type="nucleotide sequence ID" value="NZ_AODE01000004.1"/>
</dbReference>
<organism evidence="5 6">
    <name type="scientific">Listeria cornellensis FSL F6-0969</name>
    <dbReference type="NCBI Taxonomy" id="1265820"/>
    <lineage>
        <taxon>Bacteria</taxon>
        <taxon>Bacillati</taxon>
        <taxon>Bacillota</taxon>
        <taxon>Bacilli</taxon>
        <taxon>Bacillales</taxon>
        <taxon>Listeriaceae</taxon>
        <taxon>Listeria</taxon>
    </lineage>
</organism>
<feature type="domain" description="Bacterial Ig" evidence="4">
    <location>
        <begin position="916"/>
        <end position="995"/>
    </location>
</feature>
<dbReference type="Pfam" id="PF20622">
    <property type="entry name" value="Big_15"/>
    <property type="match status" value="4"/>
</dbReference>
<feature type="region of interest" description="Disordered" evidence="2">
    <location>
        <begin position="515"/>
        <end position="545"/>
    </location>
</feature>
<dbReference type="InterPro" id="IPR046746">
    <property type="entry name" value="Big_15"/>
</dbReference>
<dbReference type="AlphaFoldDB" id="W7C6G1"/>
<proteinExistence type="predicted"/>
<reference evidence="5 6" key="1">
    <citation type="journal article" date="2014" name="Int. J. Syst. Evol. Microbiol.">
        <title>Listeria floridensis sp. nov., Listeria aquatica sp. nov., Listeria cornellensis sp. nov., Listeria riparia sp. nov. and Listeria grandensis sp. nov., from agricultural and natural environments.</title>
        <authorList>
            <person name="den Bakker H.C."/>
            <person name="Warchocki S."/>
            <person name="Wright E.M."/>
            <person name="Allred A.F."/>
            <person name="Ahlstrom C."/>
            <person name="Manuel C.S."/>
            <person name="Stasiewicz M.J."/>
            <person name="Burrell A."/>
            <person name="Roof S."/>
            <person name="Strawn L."/>
            <person name="Fortes E.D."/>
            <person name="Nightingale K.K."/>
            <person name="Kephart D."/>
            <person name="Wiedmann M."/>
        </authorList>
    </citation>
    <scope>NUCLEOTIDE SEQUENCE [LARGE SCALE GENOMIC DNA]</scope>
    <source>
        <strain evidence="6">FSL F6-969</strain>
    </source>
</reference>
<evidence type="ECO:0000313" key="6">
    <source>
        <dbReference type="Proteomes" id="UP000019254"/>
    </source>
</evidence>
<dbReference type="Pfam" id="PF18449">
    <property type="entry name" value="Endotoxin_C2"/>
    <property type="match status" value="6"/>
</dbReference>
<gene>
    <name evidence="5" type="ORF">PCORN_01750</name>
</gene>
<evidence type="ECO:0000256" key="1">
    <source>
        <dbReference type="SAM" id="Coils"/>
    </source>
</evidence>
<feature type="domain" description="Pesticidal crystal protein Cry1Aa" evidence="3">
    <location>
        <begin position="451"/>
        <end position="512"/>
    </location>
</feature>
<evidence type="ECO:0000259" key="4">
    <source>
        <dbReference type="Pfam" id="PF20622"/>
    </source>
</evidence>
<feature type="coiled-coil region" evidence="1">
    <location>
        <begin position="645"/>
        <end position="678"/>
    </location>
</feature>
<dbReference type="Proteomes" id="UP000019254">
    <property type="component" value="Unassembled WGS sequence"/>
</dbReference>
<dbReference type="EMBL" id="AODE01000004">
    <property type="protein sequence ID" value="EUJ32657.1"/>
    <property type="molecule type" value="Genomic_DNA"/>
</dbReference>
<keyword evidence="1" id="KW-0175">Coiled coil</keyword>
<keyword evidence="6" id="KW-1185">Reference proteome</keyword>
<feature type="compositionally biased region" description="Polar residues" evidence="2">
    <location>
        <begin position="536"/>
        <end position="545"/>
    </location>
</feature>
<comment type="caution">
    <text evidence="5">The sequence shown here is derived from an EMBL/GenBank/DDBJ whole genome shotgun (WGS) entry which is preliminary data.</text>
</comment>
<evidence type="ECO:0000256" key="2">
    <source>
        <dbReference type="SAM" id="MobiDB-lite"/>
    </source>
</evidence>
<feature type="domain" description="Bacterial Ig" evidence="4">
    <location>
        <begin position="827"/>
        <end position="907"/>
    </location>
</feature>